<dbReference type="OrthoDB" id="185373at2759"/>
<keyword evidence="2" id="KW-0677">Repeat</keyword>
<proteinExistence type="inferred from homology"/>
<dbReference type="PANTHER" id="PTHR47447:SF24">
    <property type="entry name" value="PENTATRICOPEPTIDE REPEAT-CONTAINING PROTEIN"/>
    <property type="match status" value="1"/>
</dbReference>
<dbReference type="SUPFAM" id="SSF81901">
    <property type="entry name" value="HCP-like"/>
    <property type="match status" value="1"/>
</dbReference>
<comment type="function">
    <text evidence="3">Regulates mitochondrial small subunit maturation by controlling 15S rRNA 5'-end processing. Localizes to the 5' precursor of the 15S rRNA in a position that is subsequently occupied by mS47 in the mature yeast mtSSU. Uses structure and sequence-specific RNA recognition, binding to a single-stranded region of the precursor and specifically recognizing bases -6 to -1. The exchange of Ccm1 for mS47 is coupled to the irreversible removal of precursor rRNA that is accompanied by conformational changes of the mitoribosomal proteins uS5m and mS26. These conformational changes signal completion of 5'-end rRNA processing through protection of the mature 5'-end of the 15S rRNA and stabilization of mS47. The removal of the 5' precursor together with the dissociation of Ccm1 may be catalyzed by the 5'-3' exoribonuclease Pet127. Involved in the specific removal of group I introns in mitochondrial encoded transcripts.</text>
</comment>
<dbReference type="InterPro" id="IPR002885">
    <property type="entry name" value="PPR_rpt"/>
</dbReference>
<evidence type="ECO:0000256" key="4">
    <source>
        <dbReference type="ARBA" id="ARBA00044511"/>
    </source>
</evidence>
<evidence type="ECO:0008006" key="8">
    <source>
        <dbReference type="Google" id="ProtNLM"/>
    </source>
</evidence>
<dbReference type="Proteomes" id="UP000240830">
    <property type="component" value="Unassembled WGS sequence"/>
</dbReference>
<reference evidence="6 7" key="1">
    <citation type="submission" date="2016-10" db="EMBL/GenBank/DDBJ databases">
        <title>The genome of Paramicrosporidium saccamoebae is the missing link in understanding Cryptomycota and Microsporidia evolution.</title>
        <authorList>
            <person name="Quandt C.A."/>
            <person name="Beaudet D."/>
            <person name="Corsaro D."/>
            <person name="Michel R."/>
            <person name="Corradi N."/>
            <person name="James T."/>
        </authorList>
    </citation>
    <scope>NUCLEOTIDE SEQUENCE [LARGE SCALE GENOMIC DNA]</scope>
    <source>
        <strain evidence="6 7">KSL3</strain>
    </source>
</reference>
<evidence type="ECO:0000256" key="2">
    <source>
        <dbReference type="ARBA" id="ARBA00022737"/>
    </source>
</evidence>
<evidence type="ECO:0000256" key="1">
    <source>
        <dbReference type="ARBA" id="ARBA00006192"/>
    </source>
</evidence>
<keyword evidence="7" id="KW-1185">Reference proteome</keyword>
<dbReference type="PROSITE" id="PS51375">
    <property type="entry name" value="PPR"/>
    <property type="match status" value="3"/>
</dbReference>
<protein>
    <recommendedName>
        <fullName evidence="8">Pentacotripeptide-repeat region of PRORP domain-containing protein</fullName>
    </recommendedName>
</protein>
<dbReference type="Pfam" id="PF13812">
    <property type="entry name" value="PPR_3"/>
    <property type="match status" value="5"/>
</dbReference>
<evidence type="ECO:0000313" key="7">
    <source>
        <dbReference type="Proteomes" id="UP000240830"/>
    </source>
</evidence>
<dbReference type="Gene3D" id="1.25.40.10">
    <property type="entry name" value="Tetratricopeptide repeat domain"/>
    <property type="match status" value="4"/>
</dbReference>
<comment type="caution">
    <text evidence="6">The sequence shown here is derived from an EMBL/GenBank/DDBJ whole genome shotgun (WGS) entry which is preliminary data.</text>
</comment>
<dbReference type="EMBL" id="MTSL01000208">
    <property type="protein sequence ID" value="PJF16719.1"/>
    <property type="molecule type" value="Genomic_DNA"/>
</dbReference>
<feature type="repeat" description="PPR" evidence="5">
    <location>
        <begin position="325"/>
        <end position="359"/>
    </location>
</feature>
<comment type="subunit">
    <text evidence="4">Binds to mitochondrial small subunit 15S rRNA.</text>
</comment>
<organism evidence="6 7">
    <name type="scientific">Paramicrosporidium saccamoebae</name>
    <dbReference type="NCBI Taxonomy" id="1246581"/>
    <lineage>
        <taxon>Eukaryota</taxon>
        <taxon>Fungi</taxon>
        <taxon>Fungi incertae sedis</taxon>
        <taxon>Cryptomycota</taxon>
        <taxon>Cryptomycota incertae sedis</taxon>
        <taxon>Paramicrosporidium</taxon>
    </lineage>
</organism>
<name>A0A2H9TG98_9FUNG</name>
<gene>
    <name evidence="6" type="ORF">PSACC_03497</name>
</gene>
<dbReference type="PANTHER" id="PTHR47447">
    <property type="entry name" value="OS03G0856100 PROTEIN"/>
    <property type="match status" value="1"/>
</dbReference>
<dbReference type="STRING" id="1246581.A0A2H9TG98"/>
<dbReference type="NCBIfam" id="TIGR00756">
    <property type="entry name" value="PPR"/>
    <property type="match status" value="3"/>
</dbReference>
<dbReference type="InterPro" id="IPR011990">
    <property type="entry name" value="TPR-like_helical_dom_sf"/>
</dbReference>
<feature type="repeat" description="PPR" evidence="5">
    <location>
        <begin position="535"/>
        <end position="569"/>
    </location>
</feature>
<comment type="similarity">
    <text evidence="1">Belongs to the CCM1 family.</text>
</comment>
<accession>A0A2H9TG98</accession>
<sequence length="840" mass="96534">MGKREGISEALEKLQTLPKDTPECQIVAFDAALKVLILLARQHSGDRRIKGHSTKDILLNDAPYPDIPALDRVLSSHKCVSWDEILAAARDNNLSECFIAMLHKFVALPCRSYEQYGRMIVACGEMYQIRLAEHLLKMAEGEDGPHRGISSVYIALMGCHARMCDYGGALAVYEEMRAKQLPVSIYGYIELLQAFVKTVDLELANRTRTETEKAYVRNRQPFSEHVQQEQVRLVDATTAIGIYKMVLRDGLTPNNHFFTLMLLLATRMRNVEFGEKILSEMSMYSIVTDEHICGLVTHLYANNGLVRKAEDFLQQYTEQNQTLANIHCLNSLLSAYTRVGDVKNALRIYEQIKRETVPVFMTFSMLFGMFLDLDRLQDALEILDHMKAAGFEPNSQNYNHLLSYYHRRSMYSQFFTLLDHMRENGIDGGHYARSMAISLLGQQGKTNELRQLWYQLKDKGNVRLMEYSNLVRHLLGLEDIETLRDVVQHLNRTLIFKADNLYATRTFLYAFTRISDYDSAYQCLEQLRRNSTRPDTHLYNIVLQGLAVDGKYAEMERFLELMRRMKCFPTHTSYALLIYLAGEAGDLGRVDELWQEYRASGLKLLSGPVKSVMAAYIRNEKPERAIQIFSMVQNKHGPILCEAIYSFYIEALVAMDRIDAVWTTLTEMDAGLMSPTVRTYNVLLNHYSRLADQDGFSRVLERMRLGQVQPNKYSYALTVRLKVALNQFDEAEQLVIDLESSDSEVANSARTHLIGGMLRLSFRENDEFYQRAKTLSSKTLSMPGLYLAWIYYYGRIMAVERAKDTLEAMQANGFIPDQRLLDYVSQLEETTNSHRLYTKN</sequence>
<evidence type="ECO:0000256" key="3">
    <source>
        <dbReference type="ARBA" id="ARBA00044493"/>
    </source>
</evidence>
<evidence type="ECO:0000313" key="6">
    <source>
        <dbReference type="EMBL" id="PJF16719.1"/>
    </source>
</evidence>
<feature type="repeat" description="PPR" evidence="5">
    <location>
        <begin position="676"/>
        <end position="710"/>
    </location>
</feature>
<dbReference type="AlphaFoldDB" id="A0A2H9TG98"/>
<evidence type="ECO:0000256" key="5">
    <source>
        <dbReference type="PROSITE-ProRule" id="PRU00708"/>
    </source>
</evidence>